<dbReference type="SUPFAM" id="SSF51556">
    <property type="entry name" value="Metallo-dependent hydrolases"/>
    <property type="match status" value="1"/>
</dbReference>
<dbReference type="RefSeq" id="WP_353565735.1">
    <property type="nucleotide sequence ID" value="NZ_BAABRI010000004.1"/>
</dbReference>
<accession>A0ABP9UIW2</accession>
<keyword evidence="3" id="KW-1185">Reference proteome</keyword>
<dbReference type="NCBIfam" id="TIGR00010">
    <property type="entry name" value="YchF/TatD family DNA exonuclease"/>
    <property type="match status" value="1"/>
</dbReference>
<dbReference type="InterPro" id="IPR032466">
    <property type="entry name" value="Metal_Hydrolase"/>
</dbReference>
<evidence type="ECO:0000313" key="3">
    <source>
        <dbReference type="Proteomes" id="UP001476282"/>
    </source>
</evidence>
<dbReference type="CDD" id="cd01310">
    <property type="entry name" value="TatD_DNAse"/>
    <property type="match status" value="1"/>
</dbReference>
<dbReference type="InterPro" id="IPR015991">
    <property type="entry name" value="TatD/YcfH-like"/>
</dbReference>
<organism evidence="2 3">
    <name type="scientific">Haloferula sargassicola</name>
    <dbReference type="NCBI Taxonomy" id="490096"/>
    <lineage>
        <taxon>Bacteria</taxon>
        <taxon>Pseudomonadati</taxon>
        <taxon>Verrucomicrobiota</taxon>
        <taxon>Verrucomicrobiia</taxon>
        <taxon>Verrucomicrobiales</taxon>
        <taxon>Verrucomicrobiaceae</taxon>
        <taxon>Haloferula</taxon>
    </lineage>
</organism>
<reference evidence="2 3" key="1">
    <citation type="submission" date="2024-02" db="EMBL/GenBank/DDBJ databases">
        <title>Haloferula sargassicola NBRC 104335.</title>
        <authorList>
            <person name="Ichikawa N."/>
            <person name="Katano-Makiyama Y."/>
            <person name="Hidaka K."/>
        </authorList>
    </citation>
    <scope>NUCLEOTIDE SEQUENCE [LARGE SCALE GENOMIC DNA]</scope>
    <source>
        <strain evidence="2 3">NBRC 104335</strain>
    </source>
</reference>
<comment type="caution">
    <text evidence="2">The sequence shown here is derived from an EMBL/GenBank/DDBJ whole genome shotgun (WGS) entry which is preliminary data.</text>
</comment>
<evidence type="ECO:0000256" key="1">
    <source>
        <dbReference type="ARBA" id="ARBA00022723"/>
    </source>
</evidence>
<dbReference type="Pfam" id="PF01026">
    <property type="entry name" value="TatD_DNase"/>
    <property type="match status" value="1"/>
</dbReference>
<evidence type="ECO:0000313" key="2">
    <source>
        <dbReference type="EMBL" id="GAA5481583.1"/>
    </source>
</evidence>
<dbReference type="PANTHER" id="PTHR46124">
    <property type="entry name" value="D-AMINOACYL-TRNA DEACYLASE"/>
    <property type="match status" value="1"/>
</dbReference>
<dbReference type="GO" id="GO:0016787">
    <property type="term" value="F:hydrolase activity"/>
    <property type="evidence" value="ECO:0007669"/>
    <property type="project" value="UniProtKB-KW"/>
</dbReference>
<keyword evidence="2" id="KW-0378">Hydrolase</keyword>
<dbReference type="PANTHER" id="PTHR46124:SF2">
    <property type="entry name" value="D-AMINOACYL-TRNA DEACYLASE"/>
    <property type="match status" value="1"/>
</dbReference>
<gene>
    <name evidence="2" type="primary">ycfH_1</name>
    <name evidence="2" type="ORF">Hsar01_00792</name>
</gene>
<proteinExistence type="predicted"/>
<protein>
    <submittedName>
        <fullName evidence="2">Metal-dependent hydrolase YcfH</fullName>
    </submittedName>
</protein>
<dbReference type="Proteomes" id="UP001476282">
    <property type="component" value="Unassembled WGS sequence"/>
</dbReference>
<name>A0ABP9UIW2_9BACT</name>
<keyword evidence="1" id="KW-0479">Metal-binding</keyword>
<sequence length="268" mass="29179">MLTDSHCHLASHKFPRGEVAALVSRAREGGVTRMVTLATCLDDLQPNLEIAAAHPGVKCCIGIHPCDVHHAPQDVIDQLRPHLADPRVCGIGETGLDYFHPAPEGWDETGFRERQRELLDAHFGLAAEAGLNLVIHTRDRSGDASFQDALSIYRRHAAEVRAVFHCFISHGENAQAVLDLGGLVSFGGVATFKNAGDVLEVATKVPAGRFMLETDSPYLAPHPHRGERNEPARVAVIAERIASARGESVEQLAAHTTQTAIDFFRRIE</sequence>
<dbReference type="Gene3D" id="3.20.20.140">
    <property type="entry name" value="Metal-dependent hydrolases"/>
    <property type="match status" value="1"/>
</dbReference>
<dbReference type="EMBL" id="BAABRI010000004">
    <property type="protein sequence ID" value="GAA5481583.1"/>
    <property type="molecule type" value="Genomic_DNA"/>
</dbReference>
<dbReference type="InterPro" id="IPR001130">
    <property type="entry name" value="TatD-like"/>
</dbReference>
<dbReference type="PIRSF" id="PIRSF005902">
    <property type="entry name" value="DNase_TatD"/>
    <property type="match status" value="1"/>
</dbReference>